<keyword evidence="5" id="KW-0540">Nuclease</keyword>
<keyword evidence="7" id="KW-0460">Magnesium</keyword>
<accession>A0ABQ8L1M6</accession>
<evidence type="ECO:0000256" key="1">
    <source>
        <dbReference type="ARBA" id="ARBA00010879"/>
    </source>
</evidence>
<dbReference type="CDD" id="cd01647">
    <property type="entry name" value="RT_LTR"/>
    <property type="match status" value="1"/>
</dbReference>
<organism evidence="14 15">
    <name type="scientific">Labeo rohita</name>
    <name type="common">Indian major carp</name>
    <name type="synonym">Cyprinus rohita</name>
    <dbReference type="NCBI Taxonomy" id="84645"/>
    <lineage>
        <taxon>Eukaryota</taxon>
        <taxon>Metazoa</taxon>
        <taxon>Chordata</taxon>
        <taxon>Craniata</taxon>
        <taxon>Vertebrata</taxon>
        <taxon>Euteleostomi</taxon>
        <taxon>Actinopterygii</taxon>
        <taxon>Neopterygii</taxon>
        <taxon>Teleostei</taxon>
        <taxon>Ostariophysi</taxon>
        <taxon>Cypriniformes</taxon>
        <taxon>Cyprinidae</taxon>
        <taxon>Labeoninae</taxon>
        <taxon>Labeonini</taxon>
        <taxon>Labeo</taxon>
    </lineage>
</organism>
<feature type="domain" description="Reverse transcriptase/retrotransposon-derived protein RNase H-like" evidence="13">
    <location>
        <begin position="478"/>
        <end position="576"/>
    </location>
</feature>
<keyword evidence="9" id="KW-0229">DNA integration</keyword>
<keyword evidence="8" id="KW-0694">RNA-binding</keyword>
<evidence type="ECO:0000256" key="7">
    <source>
        <dbReference type="ARBA" id="ARBA00022842"/>
    </source>
</evidence>
<evidence type="ECO:0000256" key="5">
    <source>
        <dbReference type="ARBA" id="ARBA00022722"/>
    </source>
</evidence>
<dbReference type="Gene3D" id="3.30.70.270">
    <property type="match status" value="2"/>
</dbReference>
<evidence type="ECO:0000256" key="6">
    <source>
        <dbReference type="ARBA" id="ARBA00022759"/>
    </source>
</evidence>
<protein>
    <recommendedName>
        <fullName evidence="2">ribonuclease H</fullName>
        <ecNumber evidence="2">3.1.26.4</ecNumber>
    </recommendedName>
</protein>
<gene>
    <name evidence="14" type="ORF">H4Q32_024874</name>
</gene>
<reference evidence="14 15" key="1">
    <citation type="submission" date="2022-01" db="EMBL/GenBank/DDBJ databases">
        <title>A high-quality chromosome-level genome assembly of rohu carp, Labeo rohita.</title>
        <authorList>
            <person name="Arick M.A. II"/>
            <person name="Hsu C.-Y."/>
            <person name="Magbanua Z."/>
            <person name="Pechanova O."/>
            <person name="Grover C."/>
            <person name="Miller E."/>
            <person name="Thrash A."/>
            <person name="Ezzel L."/>
            <person name="Alam S."/>
            <person name="Benzie J."/>
            <person name="Hamilton M."/>
            <person name="Karsi A."/>
            <person name="Lawrence M.L."/>
            <person name="Peterson D.G."/>
        </authorList>
    </citation>
    <scope>NUCLEOTIDE SEQUENCE [LARGE SCALE GENOMIC DNA]</scope>
    <source>
        <strain evidence="15">BAU-BD-2019</strain>
        <tissue evidence="14">Blood</tissue>
    </source>
</reference>
<evidence type="ECO:0000256" key="11">
    <source>
        <dbReference type="SAM" id="MobiDB-lite"/>
    </source>
</evidence>
<dbReference type="PROSITE" id="PS00141">
    <property type="entry name" value="ASP_PROTEASE"/>
    <property type="match status" value="1"/>
</dbReference>
<dbReference type="EC" id="3.1.26.4" evidence="2"/>
<proteinExistence type="inferred from homology"/>
<dbReference type="Proteomes" id="UP000830375">
    <property type="component" value="Unassembled WGS sequence"/>
</dbReference>
<keyword evidence="15" id="KW-1185">Reference proteome</keyword>
<evidence type="ECO:0000313" key="14">
    <source>
        <dbReference type="EMBL" id="KAI2643857.1"/>
    </source>
</evidence>
<dbReference type="CDD" id="cd00303">
    <property type="entry name" value="retropepsin_like"/>
    <property type="match status" value="1"/>
</dbReference>
<dbReference type="InterPro" id="IPR041577">
    <property type="entry name" value="RT_RNaseH_2"/>
</dbReference>
<keyword evidence="10" id="KW-0511">Multifunctional enzyme</keyword>
<dbReference type="InterPro" id="IPR043128">
    <property type="entry name" value="Rev_trsase/Diguanyl_cyclase"/>
</dbReference>
<evidence type="ECO:0000256" key="3">
    <source>
        <dbReference type="ARBA" id="ARBA00022679"/>
    </source>
</evidence>
<evidence type="ECO:0000259" key="12">
    <source>
        <dbReference type="Pfam" id="PF00078"/>
    </source>
</evidence>
<evidence type="ECO:0000256" key="4">
    <source>
        <dbReference type="ARBA" id="ARBA00022695"/>
    </source>
</evidence>
<keyword evidence="6" id="KW-0378">Hydrolase</keyword>
<dbReference type="EMBL" id="JACTAM010002716">
    <property type="protein sequence ID" value="KAI2643857.1"/>
    <property type="molecule type" value="Genomic_DNA"/>
</dbReference>
<evidence type="ECO:0000313" key="15">
    <source>
        <dbReference type="Proteomes" id="UP000830375"/>
    </source>
</evidence>
<dbReference type="InterPro" id="IPR050951">
    <property type="entry name" value="Retrovirus_Pol_polyprotein"/>
</dbReference>
<evidence type="ECO:0000256" key="8">
    <source>
        <dbReference type="ARBA" id="ARBA00022884"/>
    </source>
</evidence>
<dbReference type="InterPro" id="IPR001969">
    <property type="entry name" value="Aspartic_peptidase_AS"/>
</dbReference>
<dbReference type="CDD" id="cd09274">
    <property type="entry name" value="RNase_HI_RT_Ty3"/>
    <property type="match status" value="1"/>
</dbReference>
<dbReference type="Gene3D" id="3.10.10.10">
    <property type="entry name" value="HIV Type 1 Reverse Transcriptase, subunit A, domain 1"/>
    <property type="match status" value="2"/>
</dbReference>
<dbReference type="Pfam" id="PF17919">
    <property type="entry name" value="RT_RNaseH_2"/>
    <property type="match status" value="1"/>
</dbReference>
<evidence type="ECO:0000256" key="2">
    <source>
        <dbReference type="ARBA" id="ARBA00012180"/>
    </source>
</evidence>
<feature type="region of interest" description="Disordered" evidence="11">
    <location>
        <begin position="51"/>
        <end position="77"/>
    </location>
</feature>
<dbReference type="Pfam" id="PF00078">
    <property type="entry name" value="RVT_1"/>
    <property type="match status" value="1"/>
</dbReference>
<sequence>MTKKEILQATVRNCNPCLASILRGTVITFDDLVRTGTLVERDIAEKRAFWKQQQAERASRKGGPDKSSGSKPGSHSMALLTRGNVKLLTLTVTLCSQPCEAIVDTGSSYSLIQESLWRRWKDESESWQSSRGQTFALANGHVHRALGEALSSCRISLDFDTSTYSLPGQKEILYPFSCYDQPSSVNIHCALPLVQVSSDTISAIKDLVDLADASQAEKRRLGGLLLNWPTVCTDVLGQASIIKHQILTSDSIPVRKRAYPVPVNKQNFTDEEVKTMLDKVIIRPSTSPWAAPVVLVPKKDGDLRSGYWQVGMDESSIQKTAFVTKYNQYEFVHLPFVLNNAGATFQRLMNKVLQDLIGKCCFVYIDDIVVYSRDVQIHFQDLKKVFSVSESAGLTLNLKKCKLVRKSLTFLGHVISEEGIKREDSKVGAVRNFPTPKNVKEVELFVGLAGWYHRFIPHFSERAAPLHALKKKGVSWKWSEECQHSLEDLNDALQKAPVLMPPDASKPFKVQTDASDIRLGAVLTQDSERGEHVIVSASWLLQEAEKSYAVSEKECLAVVWAVKNWRQYLEGRPFVVLTDHAALTWVFNHPCPTSRLTR</sequence>
<feature type="compositionally biased region" description="Low complexity" evidence="11">
    <location>
        <begin position="65"/>
        <end position="74"/>
    </location>
</feature>
<feature type="domain" description="Reverse transcriptase" evidence="12">
    <location>
        <begin position="302"/>
        <end position="415"/>
    </location>
</feature>
<dbReference type="SUPFAM" id="SSF50630">
    <property type="entry name" value="Acid proteases"/>
    <property type="match status" value="1"/>
</dbReference>
<dbReference type="InterPro" id="IPR000477">
    <property type="entry name" value="RT_dom"/>
</dbReference>
<dbReference type="Gene3D" id="2.40.70.10">
    <property type="entry name" value="Acid Proteases"/>
    <property type="match status" value="1"/>
</dbReference>
<dbReference type="InterPro" id="IPR043502">
    <property type="entry name" value="DNA/RNA_pol_sf"/>
</dbReference>
<comment type="caution">
    <text evidence="14">The sequence shown here is derived from an EMBL/GenBank/DDBJ whole genome shotgun (WGS) entry which is preliminary data.</text>
</comment>
<dbReference type="PANTHER" id="PTHR37984">
    <property type="entry name" value="PROTEIN CBG26694"/>
    <property type="match status" value="1"/>
</dbReference>
<dbReference type="SUPFAM" id="SSF56672">
    <property type="entry name" value="DNA/RNA polymerases"/>
    <property type="match status" value="1"/>
</dbReference>
<keyword evidence="4" id="KW-0548">Nucleotidyltransferase</keyword>
<keyword evidence="6" id="KW-0255">Endonuclease</keyword>
<evidence type="ECO:0000259" key="13">
    <source>
        <dbReference type="Pfam" id="PF17919"/>
    </source>
</evidence>
<keyword evidence="3" id="KW-0808">Transferase</keyword>
<comment type="similarity">
    <text evidence="1">Belongs to the beta type-B retroviral polymerase family. HERV class-II K(HML-2) pol subfamily.</text>
</comment>
<dbReference type="InterPro" id="IPR021109">
    <property type="entry name" value="Peptidase_aspartic_dom_sf"/>
</dbReference>
<evidence type="ECO:0000256" key="10">
    <source>
        <dbReference type="ARBA" id="ARBA00023268"/>
    </source>
</evidence>
<dbReference type="PANTHER" id="PTHR37984:SF5">
    <property type="entry name" value="PROTEIN NYNRIN-LIKE"/>
    <property type="match status" value="1"/>
</dbReference>
<name>A0ABQ8L1M6_LABRO</name>
<evidence type="ECO:0000256" key="9">
    <source>
        <dbReference type="ARBA" id="ARBA00022908"/>
    </source>
</evidence>